<evidence type="ECO:0008006" key="3">
    <source>
        <dbReference type="Google" id="ProtNLM"/>
    </source>
</evidence>
<sequence length="250" mass="27332">MIDPSKLLANIPDSLRDPLIEEYRGICSAYSEGRWKLASLDAGRFCEVAYTIIHGAVSGTFAAAPQKPRNFLAACQAMENMVPVPVGDRSLRILIPRLLPALYEVRNNRNVGHVGGDVVANKMDSSFVREAAAWVVAELVRITHGVSTSDAQDAVDALVERANPLVWEVDGIKRVLSAGVKISDEVLLLLYSTPGWTKTSDLKVWAHNNANINRVLAGLFGKRLIEVRTDKAMITPLGVKFVETKLLKSS</sequence>
<evidence type="ECO:0000313" key="2">
    <source>
        <dbReference type="Proteomes" id="UP000620046"/>
    </source>
</evidence>
<protein>
    <recommendedName>
        <fullName evidence="3">Abortive infection protein-like C-terminal domain-containing protein</fullName>
    </recommendedName>
</protein>
<organism evidence="1 2">
    <name type="scientific">Dyella nitratireducens</name>
    <dbReference type="NCBI Taxonomy" id="1849580"/>
    <lineage>
        <taxon>Bacteria</taxon>
        <taxon>Pseudomonadati</taxon>
        <taxon>Pseudomonadota</taxon>
        <taxon>Gammaproteobacteria</taxon>
        <taxon>Lysobacterales</taxon>
        <taxon>Rhodanobacteraceae</taxon>
        <taxon>Dyella</taxon>
    </lineage>
</organism>
<comment type="caution">
    <text evidence="1">The sequence shown here is derived from an EMBL/GenBank/DDBJ whole genome shotgun (WGS) entry which is preliminary data.</text>
</comment>
<reference evidence="2" key="1">
    <citation type="journal article" date="2019" name="Int. J. Syst. Evol. Microbiol.">
        <title>The Global Catalogue of Microorganisms (GCM) 10K type strain sequencing project: providing services to taxonomists for standard genome sequencing and annotation.</title>
        <authorList>
            <consortium name="The Broad Institute Genomics Platform"/>
            <consortium name="The Broad Institute Genome Sequencing Center for Infectious Disease"/>
            <person name="Wu L."/>
            <person name="Ma J."/>
        </authorList>
    </citation>
    <scope>NUCLEOTIDE SEQUENCE [LARGE SCALE GENOMIC DNA]</scope>
    <source>
        <strain evidence="2">CGMCC 1.15439</strain>
    </source>
</reference>
<evidence type="ECO:0000313" key="1">
    <source>
        <dbReference type="EMBL" id="GGA44623.1"/>
    </source>
</evidence>
<accession>A0ABQ1GIS5</accession>
<name>A0ABQ1GIS5_9GAMM</name>
<gene>
    <name evidence="1" type="ORF">GCM10010981_37250</name>
</gene>
<dbReference type="Proteomes" id="UP000620046">
    <property type="component" value="Unassembled WGS sequence"/>
</dbReference>
<dbReference type="EMBL" id="BMJA01000003">
    <property type="protein sequence ID" value="GGA44623.1"/>
    <property type="molecule type" value="Genomic_DNA"/>
</dbReference>
<dbReference type="RefSeq" id="WP_188796534.1">
    <property type="nucleotide sequence ID" value="NZ_BMJA01000003.1"/>
</dbReference>
<keyword evidence="2" id="KW-1185">Reference proteome</keyword>
<proteinExistence type="predicted"/>